<proteinExistence type="predicted"/>
<comment type="caution">
    <text evidence="1">The sequence shown here is derived from an EMBL/GenBank/DDBJ whole genome shotgun (WGS) entry which is preliminary data.</text>
</comment>
<dbReference type="Proteomes" id="UP001201980">
    <property type="component" value="Unassembled WGS sequence"/>
</dbReference>
<evidence type="ECO:0000313" key="1">
    <source>
        <dbReference type="EMBL" id="KAJ2895162.1"/>
    </source>
</evidence>
<sequence>MAEAWRRDERFPGSLIRPELAAKTMAMLHPPKSLGHPKGVIGMGIPHFGDILTDASLEQFCRCEFRRAWTGQGYLQALYGSYAGRIEGLGGPNHPRYSTVYRLHFYLFQTSQPARHSILKVTTVRQIPHPCSGCQKDAIAPFPDTEAEDFLRRSPSLVSTAKPPSASLLLDGSLPTGRRHCGEDAYAIDGGEEQRQPSRACVWNPVLDLALLVTWLLRAVRLIRARRQASRLAPVAGWL</sequence>
<gene>
    <name evidence="1" type="ORF">MKZ38_006850</name>
</gene>
<protein>
    <submittedName>
        <fullName evidence="1">Uncharacterized protein</fullName>
    </submittedName>
</protein>
<reference evidence="1" key="1">
    <citation type="submission" date="2022-07" db="EMBL/GenBank/DDBJ databases">
        <title>Draft genome sequence of Zalerion maritima ATCC 34329, a (micro)plastics degrading marine fungus.</title>
        <authorList>
            <person name="Paco A."/>
            <person name="Goncalves M.F.M."/>
            <person name="Rocha-Santos T.A.P."/>
            <person name="Alves A."/>
        </authorList>
    </citation>
    <scope>NUCLEOTIDE SEQUENCE</scope>
    <source>
        <strain evidence="1">ATCC 34329</strain>
    </source>
</reference>
<name>A0AAD5RJJ1_9PEZI</name>
<dbReference type="AlphaFoldDB" id="A0AAD5RJJ1"/>
<organism evidence="1 2">
    <name type="scientific">Zalerion maritima</name>
    <dbReference type="NCBI Taxonomy" id="339359"/>
    <lineage>
        <taxon>Eukaryota</taxon>
        <taxon>Fungi</taxon>
        <taxon>Dikarya</taxon>
        <taxon>Ascomycota</taxon>
        <taxon>Pezizomycotina</taxon>
        <taxon>Sordariomycetes</taxon>
        <taxon>Lulworthiomycetidae</taxon>
        <taxon>Lulworthiales</taxon>
        <taxon>Lulworthiaceae</taxon>
        <taxon>Zalerion</taxon>
    </lineage>
</organism>
<accession>A0AAD5RJJ1</accession>
<evidence type="ECO:0000313" key="2">
    <source>
        <dbReference type="Proteomes" id="UP001201980"/>
    </source>
</evidence>
<dbReference type="EMBL" id="JAKWBI020000423">
    <property type="protein sequence ID" value="KAJ2895162.1"/>
    <property type="molecule type" value="Genomic_DNA"/>
</dbReference>
<keyword evidence="2" id="KW-1185">Reference proteome</keyword>